<keyword evidence="1" id="KW-0456">Lyase</keyword>
<evidence type="ECO:0000256" key="1">
    <source>
        <dbReference type="PIRNR" id="PIRNR006320"/>
    </source>
</evidence>
<dbReference type="InterPro" id="IPR029062">
    <property type="entry name" value="Class_I_gatase-like"/>
</dbReference>
<organism evidence="2 3">
    <name type="scientific">Pseudidiomarina sediminum</name>
    <dbReference type="NCBI Taxonomy" id="431675"/>
    <lineage>
        <taxon>Bacteria</taxon>
        <taxon>Pseudomonadati</taxon>
        <taxon>Pseudomonadota</taxon>
        <taxon>Gammaproteobacteria</taxon>
        <taxon>Alteromonadales</taxon>
        <taxon>Idiomarinaceae</taxon>
        <taxon>Pseudidiomarina</taxon>
    </lineage>
</organism>
<comment type="similarity">
    <text evidence="1">Belongs to the peptidase C56 family.</text>
</comment>
<dbReference type="CDD" id="cd03133">
    <property type="entry name" value="GATase1_ES1"/>
    <property type="match status" value="1"/>
</dbReference>
<dbReference type="EMBL" id="PIQE01000002">
    <property type="protein sequence ID" value="RUO72495.1"/>
    <property type="molecule type" value="Genomic_DNA"/>
</dbReference>
<reference evidence="3" key="1">
    <citation type="journal article" date="2018" name="Front. Microbiol.">
        <title>Genome-Based Analysis Reveals the Taxonomy and Diversity of the Family Idiomarinaceae.</title>
        <authorList>
            <person name="Liu Y."/>
            <person name="Lai Q."/>
            <person name="Shao Z."/>
        </authorList>
    </citation>
    <scope>NUCLEOTIDE SEQUENCE [LARGE SCALE GENOMIC DNA]</scope>
    <source>
        <strain evidence="3">c121</strain>
    </source>
</reference>
<accession>A0A432Z3P7</accession>
<dbReference type="Proteomes" id="UP000287022">
    <property type="component" value="Unassembled WGS sequence"/>
</dbReference>
<dbReference type="PANTHER" id="PTHR10224:SF12">
    <property type="entry name" value="GLYOXALASE ELBB"/>
    <property type="match status" value="1"/>
</dbReference>
<dbReference type="PANTHER" id="PTHR10224">
    <property type="entry name" value="ES1 PROTEIN HOMOLOG, MITOCHONDRIAL"/>
    <property type="match status" value="1"/>
</dbReference>
<dbReference type="InterPro" id="IPR026041">
    <property type="entry name" value="ElbB"/>
</dbReference>
<dbReference type="Gene3D" id="3.40.50.880">
    <property type="match status" value="1"/>
</dbReference>
<dbReference type="RefSeq" id="WP_026860315.1">
    <property type="nucleotide sequence ID" value="NZ_PIQE01000002.1"/>
</dbReference>
<comment type="catalytic activity">
    <reaction evidence="1">
        <text>glyoxal + H2O = glycolate + H(+)</text>
        <dbReference type="Rhea" id="RHEA:51672"/>
        <dbReference type="ChEBI" id="CHEBI:15377"/>
        <dbReference type="ChEBI" id="CHEBI:15378"/>
        <dbReference type="ChEBI" id="CHEBI:29805"/>
        <dbReference type="ChEBI" id="CHEBI:34779"/>
    </reaction>
</comment>
<name>A0A432Z3P7_9GAMM</name>
<dbReference type="AlphaFoldDB" id="A0A432Z3P7"/>
<dbReference type="SUPFAM" id="SSF52317">
    <property type="entry name" value="Class I glutamine amidotransferase-like"/>
    <property type="match status" value="1"/>
</dbReference>
<keyword evidence="3" id="KW-1185">Reference proteome</keyword>
<sequence length="217" mass="22588">MTNVAVLLSGSGFMDGAEINEAVLTLLHVTKQGASYQCFAPDIAQMHVVDHASGEATEESRNVLTESARIARGEVQPLSALNVDDFDALLLPGGFGVAKNFCDFAVKGADMTANADVVAIGKAFAAAGKPAGYICIAPVLTPHVYGAGVHGTLGTDADMAQAFEAMGGTHVNCNVDDIVVDEAHRLVTTPAYMLAENLVQAEQGISKLVEKVVNWSA</sequence>
<comment type="function">
    <text evidence="1">Displays glyoxalase activity, catalyzing the conversion of glyoxal to glycolate.</text>
</comment>
<protein>
    <recommendedName>
        <fullName evidence="1">Glyoxalase</fullName>
    </recommendedName>
</protein>
<proteinExistence type="inferred from homology"/>
<dbReference type="GO" id="GO:0016829">
    <property type="term" value="F:lyase activity"/>
    <property type="evidence" value="ECO:0007669"/>
    <property type="project" value="UniProtKB-UniRule"/>
</dbReference>
<evidence type="ECO:0000313" key="3">
    <source>
        <dbReference type="Proteomes" id="UP000287022"/>
    </source>
</evidence>
<dbReference type="STRING" id="1122124.GCA_000423165_01540"/>
<comment type="caution">
    <text evidence="2">The sequence shown here is derived from an EMBL/GenBank/DDBJ whole genome shotgun (WGS) entry which is preliminary data.</text>
</comment>
<dbReference type="NCBIfam" id="NF008747">
    <property type="entry name" value="PRK11780.1"/>
    <property type="match status" value="1"/>
</dbReference>
<dbReference type="PIRSF" id="PIRSF006320">
    <property type="entry name" value="Elb2"/>
    <property type="match status" value="1"/>
</dbReference>
<gene>
    <name evidence="2" type="ORF">CWI80_08045</name>
</gene>
<evidence type="ECO:0000313" key="2">
    <source>
        <dbReference type="EMBL" id="RUO72495.1"/>
    </source>
</evidence>